<accession>A0A4U0TV24</accession>
<evidence type="ECO:0000256" key="1">
    <source>
        <dbReference type="SAM" id="MobiDB-lite"/>
    </source>
</evidence>
<organism evidence="3 4">
    <name type="scientific">Salinomyces thailandicus</name>
    <dbReference type="NCBI Taxonomy" id="706561"/>
    <lineage>
        <taxon>Eukaryota</taxon>
        <taxon>Fungi</taxon>
        <taxon>Dikarya</taxon>
        <taxon>Ascomycota</taxon>
        <taxon>Pezizomycotina</taxon>
        <taxon>Dothideomycetes</taxon>
        <taxon>Dothideomycetidae</taxon>
        <taxon>Mycosphaerellales</taxon>
        <taxon>Teratosphaeriaceae</taxon>
        <taxon>Salinomyces</taxon>
    </lineage>
</organism>
<dbReference type="Proteomes" id="UP000308549">
    <property type="component" value="Unassembled WGS sequence"/>
</dbReference>
<keyword evidence="2" id="KW-0812">Transmembrane</keyword>
<comment type="caution">
    <text evidence="3">The sequence shown here is derived from an EMBL/GenBank/DDBJ whole genome shotgun (WGS) entry which is preliminary data.</text>
</comment>
<name>A0A4U0TV24_9PEZI</name>
<dbReference type="OrthoDB" id="5398396at2759"/>
<evidence type="ECO:0000313" key="3">
    <source>
        <dbReference type="EMBL" id="TKA25846.1"/>
    </source>
</evidence>
<proteinExistence type="predicted"/>
<keyword evidence="2" id="KW-0472">Membrane</keyword>
<dbReference type="EMBL" id="NAJL01000032">
    <property type="protein sequence ID" value="TKA25846.1"/>
    <property type="molecule type" value="Genomic_DNA"/>
</dbReference>
<dbReference type="AlphaFoldDB" id="A0A4U0TV24"/>
<feature type="region of interest" description="Disordered" evidence="1">
    <location>
        <begin position="1"/>
        <end position="46"/>
    </location>
</feature>
<sequence length="364" mass="39775">MGLFDGRSYSDSEHLRVHNSHAGYRSRGPSPARSTRSATNHGHYVRPSYARSTSGSFFGGGNGGGGGGSSFFGGSRGIFGGSGSSYYKRRPRDGYISYLMHKLQRMVKELWYYARRHPVKAFFAVIVPLLSAGGAIHGMLRQFGIRLPMFDGRTSYSGGSGGYYGSSGYSGRSDSGWIGNAGNLMQIAKAFIPTTQQICDRFAEAFDFEHIHVPGYLRSLAAATEGGVADEALGLLHPYALRTSLAEGTRIHSSFMMQIVRWKVDREVEAGKARFMMSGLDEDIETVFDVENQIAEPKALIAFMGTGVEREISNVRAAIEQQYDDKLLKIVLTETDGVEQGYSKLLAATTERAFAGRELPIRAP</sequence>
<gene>
    <name evidence="3" type="ORF">B0A50_05601</name>
</gene>
<protein>
    <submittedName>
        <fullName evidence="3">Uncharacterized protein</fullName>
    </submittedName>
</protein>
<feature type="transmembrane region" description="Helical" evidence="2">
    <location>
        <begin position="121"/>
        <end position="140"/>
    </location>
</feature>
<evidence type="ECO:0000256" key="2">
    <source>
        <dbReference type="SAM" id="Phobius"/>
    </source>
</evidence>
<evidence type="ECO:0000313" key="4">
    <source>
        <dbReference type="Proteomes" id="UP000308549"/>
    </source>
</evidence>
<reference evidence="3 4" key="1">
    <citation type="submission" date="2017-03" db="EMBL/GenBank/DDBJ databases">
        <title>Genomes of endolithic fungi from Antarctica.</title>
        <authorList>
            <person name="Coleine C."/>
            <person name="Masonjones S."/>
            <person name="Stajich J.E."/>
        </authorList>
    </citation>
    <scope>NUCLEOTIDE SEQUENCE [LARGE SCALE GENOMIC DNA]</scope>
    <source>
        <strain evidence="3 4">CCFEE 6315</strain>
    </source>
</reference>
<keyword evidence="4" id="KW-1185">Reference proteome</keyword>
<keyword evidence="2" id="KW-1133">Transmembrane helix</keyword>